<dbReference type="EMBL" id="JBJXBP010000005">
    <property type="protein sequence ID" value="KAL3828748.1"/>
    <property type="molecule type" value="Genomic_DNA"/>
</dbReference>
<protein>
    <submittedName>
        <fullName evidence="1">Uncharacterized protein</fullName>
    </submittedName>
</protein>
<dbReference type="Proteomes" id="UP001634393">
    <property type="component" value="Unassembled WGS sequence"/>
</dbReference>
<dbReference type="PANTHER" id="PTHR31579">
    <property type="entry name" value="OS03G0796600 PROTEIN"/>
    <property type="match status" value="1"/>
</dbReference>
<comment type="caution">
    <text evidence="1">The sequence shown here is derived from an EMBL/GenBank/DDBJ whole genome shotgun (WGS) entry which is preliminary data.</text>
</comment>
<gene>
    <name evidence="1" type="ORF">ACJIZ3_017550</name>
</gene>
<sequence length="365" mass="41137">MPFPMRIQPIDSIRNDVVKPTPVLKSRLKRLFDRPFNSVLRNSSAEKPNPGEEKDADAAAAVEFEPSSVCLDKMVQNFIEDSNNEKNSTAVKCGRSRCNCFNGNINDSSDDELDFLKDSPTSNSYFNDPFDTLKSLIPCANMVERNLLADTSQIVEKYNKTCKRKDDLRKIATNSLIALGYNASVCKSKWEKSSSIPAGEYEYIDVIIEGERVFIDIDFRSEFVIARSTNSYKAILQCLPSIFVGKSDRLLQIISIVSEAMRQSLKKKGMHIAPWRKSEYMKSKWMGPYTRIHNGNDAVEHEVLECEVGELDLIFGENTTSSELEYSEAKSPAIAWQLPEVMPKSLERGNKVVVTGLASLLKDKF</sequence>
<evidence type="ECO:0000313" key="1">
    <source>
        <dbReference type="EMBL" id="KAL3828748.1"/>
    </source>
</evidence>
<keyword evidence="2" id="KW-1185">Reference proteome</keyword>
<dbReference type="AlphaFoldDB" id="A0ABD3SX09"/>
<evidence type="ECO:0000313" key="2">
    <source>
        <dbReference type="Proteomes" id="UP001634393"/>
    </source>
</evidence>
<reference evidence="1 2" key="1">
    <citation type="submission" date="2024-12" db="EMBL/GenBank/DDBJ databases">
        <title>The unique morphological basis and parallel evolutionary history of personate flowers in Penstemon.</title>
        <authorList>
            <person name="Depatie T.H."/>
            <person name="Wessinger C.A."/>
        </authorList>
    </citation>
    <scope>NUCLEOTIDE SEQUENCE [LARGE SCALE GENOMIC DNA]</scope>
    <source>
        <strain evidence="1">WTNN_2</strain>
        <tissue evidence="1">Leaf</tissue>
    </source>
</reference>
<name>A0ABD3SX09_9LAMI</name>
<dbReference type="Pfam" id="PF04720">
    <property type="entry name" value="PDDEXK_6"/>
    <property type="match status" value="1"/>
</dbReference>
<dbReference type="NCBIfam" id="TIGR01615">
    <property type="entry name" value="A_thal_3542"/>
    <property type="match status" value="1"/>
</dbReference>
<organism evidence="1 2">
    <name type="scientific">Penstemon smallii</name>
    <dbReference type="NCBI Taxonomy" id="265156"/>
    <lineage>
        <taxon>Eukaryota</taxon>
        <taxon>Viridiplantae</taxon>
        <taxon>Streptophyta</taxon>
        <taxon>Embryophyta</taxon>
        <taxon>Tracheophyta</taxon>
        <taxon>Spermatophyta</taxon>
        <taxon>Magnoliopsida</taxon>
        <taxon>eudicotyledons</taxon>
        <taxon>Gunneridae</taxon>
        <taxon>Pentapetalae</taxon>
        <taxon>asterids</taxon>
        <taxon>lamiids</taxon>
        <taxon>Lamiales</taxon>
        <taxon>Plantaginaceae</taxon>
        <taxon>Cheloneae</taxon>
        <taxon>Penstemon</taxon>
    </lineage>
</organism>
<dbReference type="InterPro" id="IPR006502">
    <property type="entry name" value="PDDEXK-like"/>
</dbReference>
<dbReference type="PANTHER" id="PTHR31579:SF1">
    <property type="entry name" value="OS03G0796600 PROTEIN"/>
    <property type="match status" value="1"/>
</dbReference>
<proteinExistence type="predicted"/>
<accession>A0ABD3SX09</accession>